<dbReference type="PANTHER" id="PTHR10788">
    <property type="entry name" value="TREHALOSE-6-PHOSPHATE SYNTHASE"/>
    <property type="match status" value="1"/>
</dbReference>
<dbReference type="InterPro" id="IPR001830">
    <property type="entry name" value="Glyco_trans_20"/>
</dbReference>
<accession>A0A2T4UJ75</accession>
<dbReference type="AlphaFoldDB" id="A0A2T4UJ75"/>
<dbReference type="Pfam" id="PF00982">
    <property type="entry name" value="Glyco_transf_20"/>
    <property type="match status" value="1"/>
</dbReference>
<keyword evidence="3" id="KW-1185">Reference proteome</keyword>
<gene>
    <name evidence="2" type="ORF">C7Y72_06260</name>
</gene>
<comment type="similarity">
    <text evidence="1">Belongs to the glycosyltransferase 20 family.</text>
</comment>
<dbReference type="RefSeq" id="WP_107567763.1">
    <property type="nucleotide sequence ID" value="NZ_PYYB01000001.1"/>
</dbReference>
<dbReference type="CDD" id="cd03788">
    <property type="entry name" value="GT20_TPS"/>
    <property type="match status" value="1"/>
</dbReference>
<evidence type="ECO:0000313" key="3">
    <source>
        <dbReference type="Proteomes" id="UP000240739"/>
    </source>
</evidence>
<dbReference type="Proteomes" id="UP000240739">
    <property type="component" value="Unassembled WGS sequence"/>
</dbReference>
<dbReference type="GO" id="GO:0003825">
    <property type="term" value="F:alpha,alpha-trehalose-phosphate synthase (UDP-forming) activity"/>
    <property type="evidence" value="ECO:0007669"/>
    <property type="project" value="TreeGrafter"/>
</dbReference>
<evidence type="ECO:0000313" key="2">
    <source>
        <dbReference type="EMBL" id="PTL59282.1"/>
    </source>
</evidence>
<protein>
    <submittedName>
        <fullName evidence="2">Trehalose-6-phosphate synthase</fullName>
    </submittedName>
</protein>
<name>A0A2T4UJ75_9ACTN</name>
<dbReference type="EMBL" id="PYYB01000001">
    <property type="protein sequence ID" value="PTL59282.1"/>
    <property type="molecule type" value="Genomic_DNA"/>
</dbReference>
<dbReference type="PANTHER" id="PTHR10788:SF106">
    <property type="entry name" value="BCDNA.GH08860"/>
    <property type="match status" value="1"/>
</dbReference>
<dbReference type="GO" id="GO:0005992">
    <property type="term" value="P:trehalose biosynthetic process"/>
    <property type="evidence" value="ECO:0007669"/>
    <property type="project" value="InterPro"/>
</dbReference>
<evidence type="ECO:0000256" key="1">
    <source>
        <dbReference type="ARBA" id="ARBA00008799"/>
    </source>
</evidence>
<reference evidence="2 3" key="1">
    <citation type="submission" date="2018-03" db="EMBL/GenBank/DDBJ databases">
        <title>Aquarubrobacter algicola gen. nov., sp. nov., a novel actinobacterium isolated from shallow eutrophic lake during the end of cyanobacterial harmful algal blooms.</title>
        <authorList>
            <person name="Chun S.J."/>
        </authorList>
    </citation>
    <scope>NUCLEOTIDE SEQUENCE [LARGE SCALE GENOMIC DNA]</scope>
    <source>
        <strain evidence="2 3">Seoho-28</strain>
    </source>
</reference>
<dbReference type="GO" id="GO:0004805">
    <property type="term" value="F:trehalose-phosphatase activity"/>
    <property type="evidence" value="ECO:0007669"/>
    <property type="project" value="TreeGrafter"/>
</dbReference>
<sequence length="497" mass="55959">MSTDTAAPLVLVSNRGPVTFEDDGSMSRGTGGLVTALTGLASHRDAVWIASAMTPADAKRAQEAGGRPIDIRTPTGGEYQVKLVASDAEAYDGFYNIVANPMLWFIQHYLWDLSNAPDIRRHEIDAFDYGYRVVNEDLARAVIEEIDGREHPVVMVHDYHFYLLPALVRAARPDVFLHHFVHIPWTQSDAWRVLPNRLREEVFRGILANDIVGFHTRSYRRNFLQCCEDLMGLEVDHEAGVVRYEDREVWVRAYPLPIDARATLQVARSARVRQFETELLRRRRDHLILRVDRADLSKNVLRGFSAFDLFLEQHPEFAEKVTFVAQLMPSRTDVPEYAEYLERIEALVAVVNHRHGTPDWMPIQLKLRDDLEEAVAAYKHYDVLLVNAMFDGMNLVAKEGPLVNERGGVSILSENTGAHEELGEFALSVNPFDIQELADAIHSALTMGEGRRAERLDGLKAIVTERDPGDWIDEQLADIRKKAGVDLGPPVGPTAAA</sequence>
<dbReference type="Gene3D" id="3.40.50.2000">
    <property type="entry name" value="Glycogen Phosphorylase B"/>
    <property type="match status" value="2"/>
</dbReference>
<dbReference type="SUPFAM" id="SSF53756">
    <property type="entry name" value="UDP-Glycosyltransferase/glycogen phosphorylase"/>
    <property type="match status" value="1"/>
</dbReference>
<dbReference type="GO" id="GO:0005829">
    <property type="term" value="C:cytosol"/>
    <property type="evidence" value="ECO:0007669"/>
    <property type="project" value="TreeGrafter"/>
</dbReference>
<dbReference type="OrthoDB" id="9761633at2"/>
<proteinExistence type="inferred from homology"/>
<comment type="caution">
    <text evidence="2">The sequence shown here is derived from an EMBL/GenBank/DDBJ whole genome shotgun (WGS) entry which is preliminary data.</text>
</comment>
<organism evidence="2 3">
    <name type="scientific">Paraconexibacter algicola</name>
    <dbReference type="NCBI Taxonomy" id="2133960"/>
    <lineage>
        <taxon>Bacteria</taxon>
        <taxon>Bacillati</taxon>
        <taxon>Actinomycetota</taxon>
        <taxon>Thermoleophilia</taxon>
        <taxon>Solirubrobacterales</taxon>
        <taxon>Paraconexibacteraceae</taxon>
        <taxon>Paraconexibacter</taxon>
    </lineage>
</organism>